<evidence type="ECO:0000259" key="5">
    <source>
        <dbReference type="PROSITE" id="PS50111"/>
    </source>
</evidence>
<keyword evidence="4" id="KW-1133">Transmembrane helix</keyword>
<reference evidence="7 8" key="1">
    <citation type="submission" date="2021-02" db="EMBL/GenBank/DDBJ databases">
        <title>Niveibacterium changnyeongensis HC41.</title>
        <authorList>
            <person name="Kang M."/>
        </authorList>
    </citation>
    <scope>NUCLEOTIDE SEQUENCE [LARGE SCALE GENOMIC DNA]</scope>
    <source>
        <strain evidence="7 8">HC41</strain>
    </source>
</reference>
<dbReference type="Pfam" id="PF00015">
    <property type="entry name" value="MCPsignal"/>
    <property type="match status" value="1"/>
</dbReference>
<gene>
    <name evidence="7" type="ORF">JY500_19365</name>
</gene>
<proteinExistence type="inferred from homology"/>
<dbReference type="PROSITE" id="PS50885">
    <property type="entry name" value="HAMP"/>
    <property type="match status" value="1"/>
</dbReference>
<sequence length="552" mass="57698">MRLPAMRLRAKLTAAFAALLLAVVVLGVFASRQIAAVNAVSAELASVWLPGVQVVAALSGEKADFRTAELQFVLSVDPNDRKRYAKILVDADKHLGERVATLSQITRNAAQREALDAFSKHWAAYKIEHDKAILLAQQDDPETARDLLRGTAQTEYEQADAALRKVVSLAEQGAAAASADADRVTRRASVLIGVVALIAASAGIALALFMANRIAVPLRSAIALAEKVSGGDLAEPIRAHGNDEIGELLTALERMRSNLAQTVSCVRDSAGQVALASSGLSANTQSVADASVRQNSMASAASDGLKHFIDSLAEMVRSAESVSDISDAALTKTRDGSEQVAALVAEVSEADEAMNAIATSVRAFVSSTQTISSMTATVRELADQTNLLALNAAIEAARAGEQGRGFAVVADEVRKLAEKSRQSAASIDEMTQSLSAQSGMVESSVARGLSALSSSHAYVDGVKHMLTDAASSVEDAASGVSRIRQIAVAQRSASEEVGAHVAEIADMAAQNDSTVRETAAQAQALEQLSRTLEDSVGRFVLEPGAKAEPAFS</sequence>
<evidence type="ECO:0000256" key="4">
    <source>
        <dbReference type="SAM" id="Phobius"/>
    </source>
</evidence>
<evidence type="ECO:0000259" key="6">
    <source>
        <dbReference type="PROSITE" id="PS50885"/>
    </source>
</evidence>
<keyword evidence="8" id="KW-1185">Reference proteome</keyword>
<dbReference type="Pfam" id="PF12729">
    <property type="entry name" value="4HB_MCP_1"/>
    <property type="match status" value="1"/>
</dbReference>
<dbReference type="InterPro" id="IPR004089">
    <property type="entry name" value="MCPsignal_dom"/>
</dbReference>
<keyword evidence="1 3" id="KW-0807">Transducer</keyword>
<dbReference type="SMART" id="SM00304">
    <property type="entry name" value="HAMP"/>
    <property type="match status" value="1"/>
</dbReference>
<comment type="similarity">
    <text evidence="2">Belongs to the methyl-accepting chemotaxis (MCP) protein family.</text>
</comment>
<feature type="domain" description="Methyl-accepting transducer" evidence="5">
    <location>
        <begin position="269"/>
        <end position="505"/>
    </location>
</feature>
<dbReference type="Gene3D" id="1.10.287.950">
    <property type="entry name" value="Methyl-accepting chemotaxis protein"/>
    <property type="match status" value="1"/>
</dbReference>
<dbReference type="PANTHER" id="PTHR32089">
    <property type="entry name" value="METHYL-ACCEPTING CHEMOTAXIS PROTEIN MCPB"/>
    <property type="match status" value="1"/>
</dbReference>
<evidence type="ECO:0000313" key="7">
    <source>
        <dbReference type="EMBL" id="QSI76593.1"/>
    </source>
</evidence>
<dbReference type="InterPro" id="IPR003660">
    <property type="entry name" value="HAMP_dom"/>
</dbReference>
<organism evidence="7 8">
    <name type="scientific">Niveibacterium microcysteis</name>
    <dbReference type="NCBI Taxonomy" id="2811415"/>
    <lineage>
        <taxon>Bacteria</taxon>
        <taxon>Pseudomonadati</taxon>
        <taxon>Pseudomonadota</taxon>
        <taxon>Betaproteobacteria</taxon>
        <taxon>Rhodocyclales</taxon>
        <taxon>Rhodocyclaceae</taxon>
        <taxon>Niveibacterium</taxon>
    </lineage>
</organism>
<dbReference type="EMBL" id="CP071060">
    <property type="protein sequence ID" value="QSI76593.1"/>
    <property type="molecule type" value="Genomic_DNA"/>
</dbReference>
<keyword evidence="4" id="KW-0812">Transmembrane</keyword>
<protein>
    <submittedName>
        <fullName evidence="7">Methyl-accepting chemotaxis protein</fullName>
    </submittedName>
</protein>
<dbReference type="Gene3D" id="6.10.340.10">
    <property type="match status" value="1"/>
</dbReference>
<feature type="domain" description="HAMP" evidence="6">
    <location>
        <begin position="212"/>
        <end position="264"/>
    </location>
</feature>
<dbReference type="SMART" id="SM00283">
    <property type="entry name" value="MA"/>
    <property type="match status" value="1"/>
</dbReference>
<evidence type="ECO:0000256" key="3">
    <source>
        <dbReference type="PROSITE-ProRule" id="PRU00284"/>
    </source>
</evidence>
<evidence type="ECO:0000313" key="8">
    <source>
        <dbReference type="Proteomes" id="UP000663570"/>
    </source>
</evidence>
<evidence type="ECO:0000256" key="1">
    <source>
        <dbReference type="ARBA" id="ARBA00023224"/>
    </source>
</evidence>
<keyword evidence="4" id="KW-0472">Membrane</keyword>
<dbReference type="RefSeq" id="WP_172196625.1">
    <property type="nucleotide sequence ID" value="NZ_CP071060.1"/>
</dbReference>
<dbReference type="PROSITE" id="PS50111">
    <property type="entry name" value="CHEMOTAXIS_TRANSDUC_2"/>
    <property type="match status" value="1"/>
</dbReference>
<dbReference type="PANTHER" id="PTHR32089:SF112">
    <property type="entry name" value="LYSOZYME-LIKE PROTEIN-RELATED"/>
    <property type="match status" value="1"/>
</dbReference>
<name>A0ABX7M620_9RHOO</name>
<evidence type="ECO:0000256" key="2">
    <source>
        <dbReference type="ARBA" id="ARBA00029447"/>
    </source>
</evidence>
<feature type="transmembrane region" description="Helical" evidence="4">
    <location>
        <begin position="190"/>
        <end position="211"/>
    </location>
</feature>
<dbReference type="CDD" id="cd06225">
    <property type="entry name" value="HAMP"/>
    <property type="match status" value="1"/>
</dbReference>
<dbReference type="Pfam" id="PF00672">
    <property type="entry name" value="HAMP"/>
    <property type="match status" value="1"/>
</dbReference>
<dbReference type="InterPro" id="IPR024478">
    <property type="entry name" value="HlyB_4HB_MCP"/>
</dbReference>
<dbReference type="Proteomes" id="UP000663570">
    <property type="component" value="Chromosome"/>
</dbReference>
<dbReference type="SUPFAM" id="SSF58104">
    <property type="entry name" value="Methyl-accepting chemotaxis protein (MCP) signaling domain"/>
    <property type="match status" value="1"/>
</dbReference>
<accession>A0ABX7M620</accession>